<dbReference type="GO" id="GO:0016020">
    <property type="term" value="C:membrane"/>
    <property type="evidence" value="ECO:0007669"/>
    <property type="project" value="UniProtKB-SubCell"/>
</dbReference>
<keyword evidence="3 5" id="KW-1133">Transmembrane helix</keyword>
<feature type="transmembrane region" description="Helical" evidence="5">
    <location>
        <begin position="173"/>
        <end position="203"/>
    </location>
</feature>
<dbReference type="InterPro" id="IPR006977">
    <property type="entry name" value="Yip1_dom"/>
</dbReference>
<feature type="transmembrane region" description="Helical" evidence="5">
    <location>
        <begin position="80"/>
        <end position="107"/>
    </location>
</feature>
<name>A0A2N5CUC8_9CAUL</name>
<keyword evidence="2 5" id="KW-0812">Transmembrane</keyword>
<dbReference type="KEGG" id="cfh:C1707_17255"/>
<dbReference type="RefSeq" id="WP_101712934.1">
    <property type="nucleotide sequence ID" value="NZ_CP026100.1"/>
</dbReference>
<evidence type="ECO:0000256" key="4">
    <source>
        <dbReference type="ARBA" id="ARBA00023136"/>
    </source>
</evidence>
<evidence type="ECO:0000256" key="5">
    <source>
        <dbReference type="SAM" id="Phobius"/>
    </source>
</evidence>
<gene>
    <name evidence="7" type="ORF">C1707_17255</name>
    <name evidence="8" type="ORF">CFHF_10330</name>
</gene>
<dbReference type="Proteomes" id="UP000234483">
    <property type="component" value="Unassembled WGS sequence"/>
</dbReference>
<feature type="transmembrane region" description="Helical" evidence="5">
    <location>
        <begin position="142"/>
        <end position="161"/>
    </location>
</feature>
<keyword evidence="4 5" id="KW-0472">Membrane</keyword>
<dbReference type="AlphaFoldDB" id="A0A2N5CUC8"/>
<evidence type="ECO:0000313" key="10">
    <source>
        <dbReference type="Proteomes" id="UP000281192"/>
    </source>
</evidence>
<feature type="transmembrane region" description="Helical" evidence="5">
    <location>
        <begin position="42"/>
        <end position="68"/>
    </location>
</feature>
<dbReference type="OrthoDB" id="7423401at2"/>
<evidence type="ECO:0000256" key="3">
    <source>
        <dbReference type="ARBA" id="ARBA00022989"/>
    </source>
</evidence>
<comment type="subcellular location">
    <subcellularLocation>
        <location evidence="1">Membrane</location>
        <topology evidence="1">Multi-pass membrane protein</topology>
    </subcellularLocation>
</comment>
<dbReference type="EMBL" id="PJRQ01000019">
    <property type="protein sequence ID" value="PLR16877.1"/>
    <property type="molecule type" value="Genomic_DNA"/>
</dbReference>
<dbReference type="Pfam" id="PF04893">
    <property type="entry name" value="Yip1"/>
    <property type="match status" value="1"/>
</dbReference>
<evidence type="ECO:0000259" key="6">
    <source>
        <dbReference type="Pfam" id="PF04893"/>
    </source>
</evidence>
<evidence type="ECO:0000313" key="8">
    <source>
        <dbReference type="EMBL" id="PLR16877.1"/>
    </source>
</evidence>
<sequence>MSVVEPGAVSSDLVGRVKRILLTPSPEWERIDTEPATVKGLYVGYVCILAAIPAVAGLVGSLVFGHGIPGLATIRPSPVGAIIGAVVGYGLSLLSVFLLSLIIDALAPSFDGQKNSLQAFKVAAYSGTAGWVAGIFSLFPPLAIIGGLLGLYGLYLLYTGLPRVMKAPKEKAIGYTAVTVICAIVLYVVVGMITGAVVGAAAIGGGLAASKVVGADTGSVTLGGQTYDVGQMDAAAKKMEAAAASIEAGKDVPVTSPDVLKGLLPAATSGFNRTSLEASSGGAGGMGMSVARGDYERDGKRFTLAVTDLGALGGMTAMASAMNAQSTSETDTGYEKTSTAGGQLTTEKWDRETKSGGYTVVVGNRFSIEANGDADSIDDLKRAVASVDAGKLKSLAR</sequence>
<protein>
    <submittedName>
        <fullName evidence="8">YIP1 family protein</fullName>
    </submittedName>
</protein>
<accession>A0A2N5CUC8</accession>
<evidence type="ECO:0000313" key="9">
    <source>
        <dbReference type="Proteomes" id="UP000234483"/>
    </source>
</evidence>
<dbReference type="Proteomes" id="UP000281192">
    <property type="component" value="Chromosome"/>
</dbReference>
<feature type="domain" description="Yip1" evidence="6">
    <location>
        <begin position="19"/>
        <end position="189"/>
    </location>
</feature>
<reference evidence="7 10" key="2">
    <citation type="submission" date="2018-01" db="EMBL/GenBank/DDBJ databases">
        <title>Complete genome sequence of Caulobacter flavus RHGG3.</title>
        <authorList>
            <person name="Yang E."/>
        </authorList>
    </citation>
    <scope>NUCLEOTIDE SEQUENCE [LARGE SCALE GENOMIC DNA]</scope>
    <source>
        <strain evidence="7 10">RHGG3</strain>
    </source>
</reference>
<dbReference type="EMBL" id="CP026100">
    <property type="protein sequence ID" value="AYV47864.1"/>
    <property type="molecule type" value="Genomic_DNA"/>
</dbReference>
<evidence type="ECO:0000256" key="2">
    <source>
        <dbReference type="ARBA" id="ARBA00022692"/>
    </source>
</evidence>
<reference evidence="8 9" key="1">
    <citation type="submission" date="2017-12" db="EMBL/GenBank/DDBJ databases">
        <title>The genome sequence of Caulobacter flavus CGMCC1 15093.</title>
        <authorList>
            <person name="Gao J."/>
            <person name="Mao X."/>
            <person name="Sun J."/>
        </authorList>
    </citation>
    <scope>NUCLEOTIDE SEQUENCE [LARGE SCALE GENOMIC DNA]</scope>
    <source>
        <strain evidence="8 9">CGMCC1 15093</strain>
    </source>
</reference>
<evidence type="ECO:0000313" key="7">
    <source>
        <dbReference type="EMBL" id="AYV47864.1"/>
    </source>
</evidence>
<proteinExistence type="predicted"/>
<organism evidence="8 9">
    <name type="scientific">Caulobacter flavus</name>
    <dbReference type="NCBI Taxonomy" id="1679497"/>
    <lineage>
        <taxon>Bacteria</taxon>
        <taxon>Pseudomonadati</taxon>
        <taxon>Pseudomonadota</taxon>
        <taxon>Alphaproteobacteria</taxon>
        <taxon>Caulobacterales</taxon>
        <taxon>Caulobacteraceae</taxon>
        <taxon>Caulobacter</taxon>
    </lineage>
</organism>
<evidence type="ECO:0000256" key="1">
    <source>
        <dbReference type="ARBA" id="ARBA00004141"/>
    </source>
</evidence>
<keyword evidence="10" id="KW-1185">Reference proteome</keyword>